<name>A0A7U4QMD4_DESA2</name>
<evidence type="ECO:0000313" key="1">
    <source>
        <dbReference type="EMBL" id="AMM42019.1"/>
    </source>
</evidence>
<dbReference type="RefSeq" id="WP_156469465.1">
    <property type="nucleotide sequence ID" value="NZ_CP013015.1"/>
</dbReference>
<proteinExistence type="predicted"/>
<dbReference type="AlphaFoldDB" id="A0A7U4QMD4"/>
<dbReference type="OrthoDB" id="7145282at2"/>
<protein>
    <submittedName>
        <fullName evidence="1">Uncharacterized protein</fullName>
    </submittedName>
</protein>
<dbReference type="EMBL" id="CP013015">
    <property type="protein sequence ID" value="AMM42019.1"/>
    <property type="molecule type" value="Genomic_DNA"/>
</dbReference>
<keyword evidence="2" id="KW-1185">Reference proteome</keyword>
<dbReference type="Proteomes" id="UP000070560">
    <property type="component" value="Chromosome"/>
</dbReference>
<reference evidence="1 2" key="1">
    <citation type="submission" date="2015-10" db="EMBL/GenBank/DDBJ databases">
        <title>Candidatus Desulfofervidus auxilii, a hydrogenotrophic sulfate-reducing bacterium involved in the thermophilic anaerobic oxidation of methane.</title>
        <authorList>
            <person name="Krukenberg V."/>
            <person name="Richter M."/>
            <person name="Wegener G."/>
        </authorList>
    </citation>
    <scope>NUCLEOTIDE SEQUENCE [LARGE SCALE GENOMIC DNA]</scope>
    <source>
        <strain evidence="1 2">HS1</strain>
    </source>
</reference>
<accession>A0A7U4QMD4</accession>
<organism evidence="1 2">
    <name type="scientific">Desulfofervidus auxilii</name>
    <dbReference type="NCBI Taxonomy" id="1621989"/>
    <lineage>
        <taxon>Bacteria</taxon>
        <taxon>Pseudomonadati</taxon>
        <taxon>Thermodesulfobacteriota</taxon>
        <taxon>Candidatus Desulfofervidia</taxon>
        <taxon>Candidatus Desulfofervidales</taxon>
        <taxon>Candidatus Desulfofervidaceae</taxon>
        <taxon>Candidatus Desulfofervidus</taxon>
    </lineage>
</organism>
<sequence>MKKYRKANALLDIIEAKAKELGKKEILEKFVWPRRSGIHSVKVKCDN</sequence>
<gene>
    <name evidence="1" type="ORF">HS1_002233</name>
</gene>
<evidence type="ECO:0000313" key="2">
    <source>
        <dbReference type="Proteomes" id="UP000070560"/>
    </source>
</evidence>
<dbReference type="KEGG" id="daw:HS1_002233"/>